<proteinExistence type="predicted"/>
<dbReference type="RefSeq" id="WP_326509606.1">
    <property type="nucleotide sequence ID" value="NZ_JAWIIV010000040.1"/>
</dbReference>
<dbReference type="SUPFAM" id="SSF51161">
    <property type="entry name" value="Trimeric LpxA-like enzymes"/>
    <property type="match status" value="1"/>
</dbReference>
<accession>A0ABU6JH37</accession>
<reference evidence="1 2" key="1">
    <citation type="submission" date="2023-10" db="EMBL/GenBank/DDBJ databases">
        <title>Noviherbaspirillum sp. CPCC 100848 genome assembly.</title>
        <authorList>
            <person name="Li X.Y."/>
            <person name="Fang X.M."/>
        </authorList>
    </citation>
    <scope>NUCLEOTIDE SEQUENCE [LARGE SCALE GENOMIC DNA]</scope>
    <source>
        <strain evidence="1 2">CPCC 100848</strain>
    </source>
</reference>
<name>A0ABU6JH37_9BURK</name>
<dbReference type="PANTHER" id="PTHR13061:SF29">
    <property type="entry name" value="GAMMA CARBONIC ANHYDRASE-LIKE 1, MITOCHONDRIAL-RELATED"/>
    <property type="match status" value="1"/>
</dbReference>
<dbReference type="EMBL" id="JAWIIV010000040">
    <property type="protein sequence ID" value="MEC4722981.1"/>
    <property type="molecule type" value="Genomic_DNA"/>
</dbReference>
<dbReference type="InterPro" id="IPR001451">
    <property type="entry name" value="Hexapep"/>
</dbReference>
<gene>
    <name evidence="1" type="ORF">RY831_27865</name>
</gene>
<dbReference type="InterPro" id="IPR011004">
    <property type="entry name" value="Trimer_LpxA-like_sf"/>
</dbReference>
<keyword evidence="2" id="KW-1185">Reference proteome</keyword>
<dbReference type="InterPro" id="IPR047324">
    <property type="entry name" value="LbH_gamma_CA-like"/>
</dbReference>
<protein>
    <submittedName>
        <fullName evidence="1">Gamma carbonic anhydrase family protein</fullName>
    </submittedName>
</protein>
<evidence type="ECO:0000313" key="2">
    <source>
        <dbReference type="Proteomes" id="UP001352263"/>
    </source>
</evidence>
<dbReference type="Proteomes" id="UP001352263">
    <property type="component" value="Unassembled WGS sequence"/>
</dbReference>
<evidence type="ECO:0000313" key="1">
    <source>
        <dbReference type="EMBL" id="MEC4722981.1"/>
    </source>
</evidence>
<dbReference type="CDD" id="cd04645">
    <property type="entry name" value="LbH_gamma_CA_like"/>
    <property type="match status" value="1"/>
</dbReference>
<organism evidence="1 2">
    <name type="scientific">Noviherbaspirillum album</name>
    <dbReference type="NCBI Taxonomy" id="3080276"/>
    <lineage>
        <taxon>Bacteria</taxon>
        <taxon>Pseudomonadati</taxon>
        <taxon>Pseudomonadota</taxon>
        <taxon>Betaproteobacteria</taxon>
        <taxon>Burkholderiales</taxon>
        <taxon>Oxalobacteraceae</taxon>
        <taxon>Noviherbaspirillum</taxon>
    </lineage>
</organism>
<sequence>MAFIGPDVVLDEPAYVHESAALYGKVRIGRNASIWMNVVARAEQKEIVVGEYTNIQDFVMLHIGDRTPTVIGSHCSITHHCTIHGCTIGDNCLIGINSTIMDGCVIGENSIVAGHSFLKEGTVIPPNSIVMGAPGKVTRTQNNFVRNRINAYLYYRNALAYASGDYRAWEAASFPADVAEEVKRLTAMLGTVEKHD</sequence>
<dbReference type="Pfam" id="PF00132">
    <property type="entry name" value="Hexapep"/>
    <property type="match status" value="1"/>
</dbReference>
<dbReference type="InterPro" id="IPR050484">
    <property type="entry name" value="Transf_Hexapept/Carb_Anhydrase"/>
</dbReference>
<comment type="caution">
    <text evidence="1">The sequence shown here is derived from an EMBL/GenBank/DDBJ whole genome shotgun (WGS) entry which is preliminary data.</text>
</comment>
<dbReference type="PANTHER" id="PTHR13061">
    <property type="entry name" value="DYNACTIN SUBUNIT P25"/>
    <property type="match status" value="1"/>
</dbReference>
<dbReference type="Gene3D" id="2.160.10.10">
    <property type="entry name" value="Hexapeptide repeat proteins"/>
    <property type="match status" value="1"/>
</dbReference>